<accession>A0A2H1WZ71</accession>
<reference evidence="1" key="1">
    <citation type="submission" date="2016-07" db="EMBL/GenBank/DDBJ databases">
        <authorList>
            <person name="Bretaudeau A."/>
        </authorList>
    </citation>
    <scope>NUCLEOTIDE SEQUENCE</scope>
    <source>
        <strain evidence="1">Rice</strain>
        <tissue evidence="1">Whole body</tissue>
    </source>
</reference>
<proteinExistence type="predicted"/>
<gene>
    <name evidence="1" type="ORF">SFRICE_036680</name>
</gene>
<dbReference type="EMBL" id="ODYU01012200">
    <property type="protein sequence ID" value="SOQ58379.1"/>
    <property type="molecule type" value="Genomic_DNA"/>
</dbReference>
<protein>
    <submittedName>
        <fullName evidence="1">SFRICE_036680</fullName>
    </submittedName>
</protein>
<evidence type="ECO:0000313" key="1">
    <source>
        <dbReference type="EMBL" id="SOQ58379.1"/>
    </source>
</evidence>
<name>A0A2H1WZ71_SPOFR</name>
<organism evidence="1">
    <name type="scientific">Spodoptera frugiperda</name>
    <name type="common">Fall armyworm</name>
    <dbReference type="NCBI Taxonomy" id="7108"/>
    <lineage>
        <taxon>Eukaryota</taxon>
        <taxon>Metazoa</taxon>
        <taxon>Ecdysozoa</taxon>
        <taxon>Arthropoda</taxon>
        <taxon>Hexapoda</taxon>
        <taxon>Insecta</taxon>
        <taxon>Pterygota</taxon>
        <taxon>Neoptera</taxon>
        <taxon>Endopterygota</taxon>
        <taxon>Lepidoptera</taxon>
        <taxon>Glossata</taxon>
        <taxon>Ditrysia</taxon>
        <taxon>Noctuoidea</taxon>
        <taxon>Noctuidae</taxon>
        <taxon>Amphipyrinae</taxon>
        <taxon>Spodoptera</taxon>
    </lineage>
</organism>
<sequence length="191" mass="21024">MRSVSKVCRGEITCEGVGREAIDVWSLSRLMVSDDAAYDGARLFISNLFNRALKTPRVLKMKHSVFAVGQSSTESLYNYYPSKILNVMYCNTVNSLWPVVSWCTGFAFGLAEHSFVVPGAAPTCVVRGGHGSTGPRTAPAGARPATPVASFKRSLIIGRKYYTQLQLECRIVFFFGYDSASNRISPHWLLA</sequence>
<dbReference type="AlphaFoldDB" id="A0A2H1WZ71"/>